<dbReference type="GO" id="GO:0006749">
    <property type="term" value="P:glutathione metabolic process"/>
    <property type="evidence" value="ECO:0007669"/>
    <property type="project" value="TreeGrafter"/>
</dbReference>
<dbReference type="InterPro" id="IPR001853">
    <property type="entry name" value="DSBA-like_thioredoxin_dom"/>
</dbReference>
<dbReference type="InterPro" id="IPR036249">
    <property type="entry name" value="Thioredoxin-like_sf"/>
</dbReference>
<name>A0A8C0L3M8_CANLU</name>
<accession>A0A8C0L3M8</accession>
<dbReference type="Pfam" id="PF01323">
    <property type="entry name" value="DSBA"/>
    <property type="match status" value="1"/>
</dbReference>
<dbReference type="GeneTree" id="ENSGT00940000171186"/>
<proteinExistence type="predicted"/>
<dbReference type="Gene3D" id="3.40.30.10">
    <property type="entry name" value="Glutaredoxin"/>
    <property type="match status" value="1"/>
</dbReference>
<dbReference type="PANTHER" id="PTHR42943:SF2">
    <property type="entry name" value="GLUTATHIONE S-TRANSFERASE KAPPA 1"/>
    <property type="match status" value="1"/>
</dbReference>
<evidence type="ECO:0000313" key="3">
    <source>
        <dbReference type="Proteomes" id="UP000694391"/>
    </source>
</evidence>
<dbReference type="Ensembl" id="ENSCAFT00020028278.1">
    <property type="protein sequence ID" value="ENSCAFP00020024500.1"/>
    <property type="gene ID" value="ENSCAFG00020019279.1"/>
</dbReference>
<evidence type="ECO:0000259" key="1">
    <source>
        <dbReference type="Pfam" id="PF01323"/>
    </source>
</evidence>
<evidence type="ECO:0000313" key="2">
    <source>
        <dbReference type="Ensembl" id="ENSCAFP00020024500.1"/>
    </source>
</evidence>
<dbReference type="InterPro" id="IPR051924">
    <property type="entry name" value="GST_Kappa/NadH"/>
</dbReference>
<dbReference type="GO" id="GO:0005739">
    <property type="term" value="C:mitochondrion"/>
    <property type="evidence" value="ECO:0007669"/>
    <property type="project" value="TreeGrafter"/>
</dbReference>
<dbReference type="SUPFAM" id="SSF52833">
    <property type="entry name" value="Thioredoxin-like"/>
    <property type="match status" value="1"/>
</dbReference>
<sequence length="207" mass="23894">RPPSTLNVRLFRASYRVPCPLLLAGFRVLYSYRNVWNINPQLRPSLTAAITEDRNAPLWVWAMPFLTTLILEHPEVLDKVSRELWMHVWSWDEDILEPRSILAAIEKAGMSTEQAQTLLEKISTPKVENKLKETTAAASKYGAFELPVTVAHLFGQPTCWLRKLLQHAINKVKWQGGKMEKKFAAPTNQPEKWINILIEEGRWAHRM</sequence>
<protein>
    <recommendedName>
        <fullName evidence="1">DSBA-like thioredoxin domain-containing protein</fullName>
    </recommendedName>
</protein>
<dbReference type="GO" id="GO:0005777">
    <property type="term" value="C:peroxisome"/>
    <property type="evidence" value="ECO:0007669"/>
    <property type="project" value="TreeGrafter"/>
</dbReference>
<dbReference type="AlphaFoldDB" id="A0A8C0L3M8"/>
<keyword evidence="3" id="KW-1185">Reference proteome</keyword>
<organism evidence="2 3">
    <name type="scientific">Canis lupus dingo</name>
    <name type="common">dingo</name>
    <dbReference type="NCBI Taxonomy" id="286419"/>
    <lineage>
        <taxon>Eukaryota</taxon>
        <taxon>Metazoa</taxon>
        <taxon>Chordata</taxon>
        <taxon>Craniata</taxon>
        <taxon>Vertebrata</taxon>
        <taxon>Euteleostomi</taxon>
        <taxon>Mammalia</taxon>
        <taxon>Eutheria</taxon>
        <taxon>Laurasiatheria</taxon>
        <taxon>Carnivora</taxon>
        <taxon>Caniformia</taxon>
        <taxon>Canidae</taxon>
        <taxon>Canis</taxon>
    </lineage>
</organism>
<dbReference type="GO" id="GO:0004602">
    <property type="term" value="F:glutathione peroxidase activity"/>
    <property type="evidence" value="ECO:0007669"/>
    <property type="project" value="TreeGrafter"/>
</dbReference>
<reference evidence="2" key="1">
    <citation type="submission" date="2025-08" db="UniProtKB">
        <authorList>
            <consortium name="Ensembl"/>
        </authorList>
    </citation>
    <scope>IDENTIFICATION</scope>
</reference>
<feature type="domain" description="DSBA-like thioredoxin" evidence="1">
    <location>
        <begin position="72"/>
        <end position="151"/>
    </location>
</feature>
<reference evidence="2" key="2">
    <citation type="submission" date="2025-09" db="UniProtKB">
        <authorList>
            <consortium name="Ensembl"/>
        </authorList>
    </citation>
    <scope>IDENTIFICATION</scope>
</reference>
<dbReference type="PANTHER" id="PTHR42943">
    <property type="entry name" value="GLUTATHIONE S-TRANSFERASE KAPPA"/>
    <property type="match status" value="1"/>
</dbReference>
<dbReference type="Proteomes" id="UP000694391">
    <property type="component" value="Unplaced"/>
</dbReference>
<dbReference type="GO" id="GO:0004364">
    <property type="term" value="F:glutathione transferase activity"/>
    <property type="evidence" value="ECO:0007669"/>
    <property type="project" value="TreeGrafter"/>
</dbReference>